<accession>A0A135RPG9</accession>
<dbReference type="InterPro" id="IPR036291">
    <property type="entry name" value="NAD(P)-bd_dom_sf"/>
</dbReference>
<keyword evidence="3" id="KW-1185">Reference proteome</keyword>
<dbReference type="Gene3D" id="3.40.50.720">
    <property type="entry name" value="NAD(P)-binding Rossmann-like Domain"/>
    <property type="match status" value="1"/>
</dbReference>
<proteinExistence type="predicted"/>
<dbReference type="EMBL" id="JEMN01001852">
    <property type="protein sequence ID" value="KXH25574.1"/>
    <property type="molecule type" value="Genomic_DNA"/>
</dbReference>
<dbReference type="SUPFAM" id="SSF51735">
    <property type="entry name" value="NAD(P)-binding Rossmann-fold domains"/>
    <property type="match status" value="1"/>
</dbReference>
<organism evidence="2 3">
    <name type="scientific">Colletotrichum nymphaeae SA-01</name>
    <dbReference type="NCBI Taxonomy" id="1460502"/>
    <lineage>
        <taxon>Eukaryota</taxon>
        <taxon>Fungi</taxon>
        <taxon>Dikarya</taxon>
        <taxon>Ascomycota</taxon>
        <taxon>Pezizomycotina</taxon>
        <taxon>Sordariomycetes</taxon>
        <taxon>Hypocreomycetidae</taxon>
        <taxon>Glomerellales</taxon>
        <taxon>Glomerellaceae</taxon>
        <taxon>Colletotrichum</taxon>
        <taxon>Colletotrichum acutatum species complex</taxon>
    </lineage>
</organism>
<dbReference type="PANTHER" id="PTHR32487">
    <property type="entry name" value="3-OXO-DELTA(4,5)-STEROID 5-BETA-REDUCTASE"/>
    <property type="match status" value="1"/>
</dbReference>
<dbReference type="OrthoDB" id="1731983at2759"/>
<name>A0A135RPG9_9PEZI</name>
<protein>
    <recommendedName>
        <fullName evidence="1">PRISE-like Rossmann-fold domain-containing protein</fullName>
    </recommendedName>
</protein>
<dbReference type="PANTHER" id="PTHR32487:SF8">
    <property type="entry name" value="NAD-DEPENDENT EPIMERASE_DEHYDRATASE DOMAIN-CONTAINING PROTEIN"/>
    <property type="match status" value="1"/>
</dbReference>
<comment type="caution">
    <text evidence="2">The sequence shown here is derived from an EMBL/GenBank/DDBJ whole genome shotgun (WGS) entry which is preliminary data.</text>
</comment>
<gene>
    <name evidence="2" type="ORF">CNYM01_00355</name>
</gene>
<dbReference type="AlphaFoldDB" id="A0A135RPG9"/>
<evidence type="ECO:0000313" key="2">
    <source>
        <dbReference type="EMBL" id="KXH25574.1"/>
    </source>
</evidence>
<feature type="domain" description="PRISE-like Rossmann-fold" evidence="1">
    <location>
        <begin position="9"/>
        <end position="317"/>
    </location>
</feature>
<sequence>MVTEKKNVAMIFGASGISGWALMRECLSYPSVTAFSRVIGLSKRPISRKRARLQDDPRLEIHTGLDLTDADLTLQRLETIPDVDSVTHMYFLAYTSHDSHPEDQVKTNAAIVDNALAAVKSLCPKLKFVSLQTGGKGYGTVGYGWPPAPWKEDLARLPEPYASKIFYYAQYDVVARHATDSSWKWTEVRPSFLSLGLYLSFYRSAYGCGAACPFPGTQESWRALHTDSFQDLVARFHIHASLHPDKTHERSSYVRDGNSFSWEMKWRLVCQYFGLDGVGPQDQPASQAIGIDWLIAQRDGWPDWVLANGLEQGALENVNWDILAATLTWPMRIDYDLTASRDIGFTETLEPGRGYILAFDRLVEANFLPSY</sequence>
<dbReference type="Proteomes" id="UP000070054">
    <property type="component" value="Unassembled WGS sequence"/>
</dbReference>
<dbReference type="InterPro" id="IPR055222">
    <property type="entry name" value="PRISE-like_Rossmann-fold"/>
</dbReference>
<reference evidence="2 3" key="1">
    <citation type="submission" date="2014-02" db="EMBL/GenBank/DDBJ databases">
        <title>The genome sequence of Colletotrichum nymphaeae SA-01.</title>
        <authorList>
            <person name="Baroncelli R."/>
            <person name="Thon M.R."/>
        </authorList>
    </citation>
    <scope>NUCLEOTIDE SEQUENCE [LARGE SCALE GENOMIC DNA]</scope>
    <source>
        <strain evidence="2 3">SA-01</strain>
    </source>
</reference>
<evidence type="ECO:0000313" key="3">
    <source>
        <dbReference type="Proteomes" id="UP000070054"/>
    </source>
</evidence>
<dbReference type="Pfam" id="PF22917">
    <property type="entry name" value="PRISE"/>
    <property type="match status" value="1"/>
</dbReference>
<dbReference type="CDD" id="cd08948">
    <property type="entry name" value="5beta-POR_like_SDR_a"/>
    <property type="match status" value="1"/>
</dbReference>
<evidence type="ECO:0000259" key="1">
    <source>
        <dbReference type="Pfam" id="PF22917"/>
    </source>
</evidence>